<proteinExistence type="predicted"/>
<dbReference type="PANTHER" id="PTHR46657:SF1">
    <property type="entry name" value="CENTROSOMAL PROTEIN OF 128 KDA"/>
    <property type="match status" value="1"/>
</dbReference>
<dbReference type="AlphaFoldDB" id="A0AA97IW69"/>
<name>A0AA97IW69_EUBMA</name>
<feature type="coiled-coil region" evidence="1">
    <location>
        <begin position="635"/>
        <end position="814"/>
    </location>
</feature>
<dbReference type="PANTHER" id="PTHR46657">
    <property type="entry name" value="CENTROSOMAL PROTEIN OF 128 KDA"/>
    <property type="match status" value="1"/>
</dbReference>
<evidence type="ECO:0000313" key="4">
    <source>
        <dbReference type="RefSeq" id="XP_054826737.1"/>
    </source>
</evidence>
<dbReference type="GO" id="GO:0005814">
    <property type="term" value="C:centriole"/>
    <property type="evidence" value="ECO:0007669"/>
    <property type="project" value="TreeGrafter"/>
</dbReference>
<dbReference type="CTD" id="145508"/>
<dbReference type="GO" id="GO:0000922">
    <property type="term" value="C:spindle pole"/>
    <property type="evidence" value="ECO:0007669"/>
    <property type="project" value="TreeGrafter"/>
</dbReference>
<protein>
    <submittedName>
        <fullName evidence="4">Centrosomal protein of 128 kDa</fullName>
    </submittedName>
</protein>
<keyword evidence="3" id="KW-1185">Reference proteome</keyword>
<feature type="coiled-coil region" evidence="1">
    <location>
        <begin position="379"/>
        <end position="592"/>
    </location>
</feature>
<reference evidence="4" key="1">
    <citation type="submission" date="2025-08" db="UniProtKB">
        <authorList>
            <consortium name="RefSeq"/>
        </authorList>
    </citation>
    <scope>IDENTIFICATION</scope>
    <source>
        <tissue evidence="4">Blood</tissue>
    </source>
</reference>
<gene>
    <name evidence="4" type="primary">CEP128</name>
</gene>
<dbReference type="RefSeq" id="XP_054826737.1">
    <property type="nucleotide sequence ID" value="XM_054970762.1"/>
</dbReference>
<dbReference type="Proteomes" id="UP001190640">
    <property type="component" value="Chromosome 2"/>
</dbReference>
<feature type="coiled-coil region" evidence="1">
    <location>
        <begin position="272"/>
        <end position="327"/>
    </location>
</feature>
<evidence type="ECO:0000313" key="3">
    <source>
        <dbReference type="Proteomes" id="UP001190640"/>
    </source>
</evidence>
<dbReference type="KEGG" id="emc:129323924"/>
<evidence type="ECO:0000256" key="1">
    <source>
        <dbReference type="SAM" id="Coils"/>
    </source>
</evidence>
<feature type="coiled-coil region" evidence="1">
    <location>
        <begin position="918"/>
        <end position="959"/>
    </location>
</feature>
<dbReference type="InterPro" id="IPR026652">
    <property type="entry name" value="CEP128"/>
</dbReference>
<keyword evidence="1" id="KW-0175">Coiled coil</keyword>
<feature type="coiled-coil region" evidence="1">
    <location>
        <begin position="208"/>
        <end position="242"/>
    </location>
</feature>
<accession>A0AA97IW69</accession>
<organism evidence="3 4">
    <name type="scientific">Eublepharis macularius</name>
    <name type="common">Leopard gecko</name>
    <name type="synonym">Cyrtodactylus macularius</name>
    <dbReference type="NCBI Taxonomy" id="481883"/>
    <lineage>
        <taxon>Eukaryota</taxon>
        <taxon>Metazoa</taxon>
        <taxon>Chordata</taxon>
        <taxon>Craniata</taxon>
        <taxon>Vertebrata</taxon>
        <taxon>Euteleostomi</taxon>
        <taxon>Lepidosauria</taxon>
        <taxon>Squamata</taxon>
        <taxon>Bifurcata</taxon>
        <taxon>Gekkota</taxon>
        <taxon>Eublepharidae</taxon>
        <taxon>Eublepharinae</taxon>
        <taxon>Eublepharis</taxon>
    </lineage>
</organism>
<sequence length="1103" mass="129130">MADSSSDSDTFRRRAGRRCPVRASCSRIQNRGAEDVTEKIHTLASTLQDTNRNLRHVDQMLGQYREYNSEQAEAIANLKETLEQSIGQLRSQRLSRNSGVRSASLSSLYASDLDGGAPENCQFQPTSPHRDYSETLGTRCRRSRSAVRFIDQAENVDQLHTLHQSLRDLSSEQIRLEEDFSRELSRRNRTDAETKRVLEELSERLGDSQRQETVSDRVERRLQAIEREIHAERQMVERRQDQLGHMSVHLQEALKQQDAKVNEAEILLKNKLLKTEDEKSKLELELEHSRRKLDQSEYSREALLHQIEDLRSQLLRAEEEHLRLQHQISQVATHHQSHRNEQEVDRRKHRVVDQDKQDMEKQIWELRAKLSHSAVMSEIEELKRCIERKDKEKAQLAMKIEVLTSDLEKREDQQQRMLSQLKEIQSNYKACENDCRAAERQVAELAQQLDESVKEAERYLAEFRQSEVLRLENEKKKEELKLKAQESIKHWKLKCKKLEHEIEKQTEIHTQLMEKNNLALKEKDDLKGQLLSAMHQMENLQKELNDALEKRAKQEEELHCKEKKLNEARSLQMALEQEIGEVRETADKLDSELQKQSLAQSQMRSDKQHLEDELATINMIHEKDQGRLLEMQAVIKNLSTIRAELTNRIAEEEKAKKEMRKSLLELQKQQESNQEEMTALSKQLKLERDVHQQELAELQSELQWAKTKHEQQVQEMMKRFSQEKEDSAAHIAKLKAELVEERNLIKAQRRQVEKMKIECDKLTEELTHKEEDSVKFRRKYQLMKQELDDKDKRINNEEDNLRGMEEERLRLHDQLCCLQNEQESIFSMIGSEIDAACEIFSRDSLEKFKAISLMPGVQNDPHRWLAETKTKLQWLCEEAKEREAKEKKLRRHLLQSREQLKHLTLSKESERQVLIGQLEKQEQLLDEVHEAKRDLLEKTLRKEEEISALQERIAALETDGVHADASISTNSTRVALDHLESVPEKLSLLEDFRDFGNSSDRAEMIGERYTKYKEIMGSLQQHLEDSKRRLREFRDKKTEADISAIHSASSNWRTSANFMSSSLLSTSGLLTKSALPLDLNAAKKDALSATVNGMKFQMEQEKY</sequence>
<feature type="region of interest" description="Disordered" evidence="2">
    <location>
        <begin position="329"/>
        <end position="352"/>
    </location>
</feature>
<evidence type="ECO:0000256" key="2">
    <source>
        <dbReference type="SAM" id="MobiDB-lite"/>
    </source>
</evidence>
<dbReference type="GeneID" id="129323924"/>
<feature type="compositionally biased region" description="Basic and acidic residues" evidence="2">
    <location>
        <begin position="338"/>
        <end position="352"/>
    </location>
</feature>